<dbReference type="Proteomes" id="UP001153069">
    <property type="component" value="Unassembled WGS sequence"/>
</dbReference>
<evidence type="ECO:0000313" key="2">
    <source>
        <dbReference type="Proteomes" id="UP001153069"/>
    </source>
</evidence>
<name>A0A9N8E3A5_9STRA</name>
<keyword evidence="2" id="KW-1185">Reference proteome</keyword>
<proteinExistence type="predicted"/>
<dbReference type="AlphaFoldDB" id="A0A9N8E3A5"/>
<organism evidence="1 2">
    <name type="scientific">Seminavis robusta</name>
    <dbReference type="NCBI Taxonomy" id="568900"/>
    <lineage>
        <taxon>Eukaryota</taxon>
        <taxon>Sar</taxon>
        <taxon>Stramenopiles</taxon>
        <taxon>Ochrophyta</taxon>
        <taxon>Bacillariophyta</taxon>
        <taxon>Bacillariophyceae</taxon>
        <taxon>Bacillariophycidae</taxon>
        <taxon>Naviculales</taxon>
        <taxon>Naviculaceae</taxon>
        <taxon>Seminavis</taxon>
    </lineage>
</organism>
<protein>
    <submittedName>
        <fullName evidence="1">Uncharacterized protein</fullName>
    </submittedName>
</protein>
<comment type="caution">
    <text evidence="1">The sequence shown here is derived from an EMBL/GenBank/DDBJ whole genome shotgun (WGS) entry which is preliminary data.</text>
</comment>
<dbReference type="EMBL" id="CAICTM010000481">
    <property type="protein sequence ID" value="CAB9511385.1"/>
    <property type="molecule type" value="Genomic_DNA"/>
</dbReference>
<sequence>MKATLSSPEDVAAALERISTTQHHNINVNTDREREDFELKIDFDPPRPPIRITSPDLLFTLIPTVGLETRNYHIDAASLADVLRQSAPLLNGHKMTHLTLNKLDLRQSMDAFWTVFGDDCCSQLRHVVAKTCVIPPNQWVQLGLSQVPRLDTLHLENVLSLPPPPGLHRPLGLTLPNVTWLLHQKRDTLRDVILDSVEVPSLDLILDLCHAVGQCSTLRRFSCDFYSEGVDSCTTSEKRVNECIGQTIAEATSLGELTLPVQGKASLEPIALGLARNVGLKTLRLSTLTDHQQVKIEEGHENPEVMALCDAAATNLTLEKLEFKRQGLQWQNFCTERYEWPLMMDNHKDPNQMALEQLQFYLHLNSIGRRPFLSQSPHLTTAATTTRADWINMVVKHRKNESVTFYFLQLNPSIYFM</sequence>
<gene>
    <name evidence="1" type="ORF">SEMRO_482_G151850.1</name>
</gene>
<reference evidence="1" key="1">
    <citation type="submission" date="2020-06" db="EMBL/GenBank/DDBJ databases">
        <authorList>
            <consortium name="Plant Systems Biology data submission"/>
        </authorList>
    </citation>
    <scope>NUCLEOTIDE SEQUENCE</scope>
    <source>
        <strain evidence="1">D6</strain>
    </source>
</reference>
<evidence type="ECO:0000313" key="1">
    <source>
        <dbReference type="EMBL" id="CAB9511385.1"/>
    </source>
</evidence>
<accession>A0A9N8E3A5</accession>